<reference evidence="2" key="1">
    <citation type="submission" date="2021-01" db="EMBL/GenBank/DDBJ databases">
        <authorList>
            <person name="Corre E."/>
            <person name="Pelletier E."/>
            <person name="Niang G."/>
            <person name="Scheremetjew M."/>
            <person name="Finn R."/>
            <person name="Kale V."/>
            <person name="Holt S."/>
            <person name="Cochrane G."/>
            <person name="Meng A."/>
            <person name="Brown T."/>
            <person name="Cohen L."/>
        </authorList>
    </citation>
    <scope>NUCLEOTIDE SEQUENCE</scope>
    <source>
        <strain evidence="2">UTEX LB 985</strain>
    </source>
</reference>
<dbReference type="EMBL" id="HBGU01079255">
    <property type="protein sequence ID" value="CAD9545954.1"/>
    <property type="molecule type" value="Transcribed_RNA"/>
</dbReference>
<proteinExistence type="predicted"/>
<gene>
    <name evidence="2" type="ORF">CBRE1094_LOCUS43232</name>
</gene>
<protein>
    <submittedName>
        <fullName evidence="2">Uncharacterized protein</fullName>
    </submittedName>
</protein>
<organism evidence="2">
    <name type="scientific">Haptolina brevifila</name>
    <dbReference type="NCBI Taxonomy" id="156173"/>
    <lineage>
        <taxon>Eukaryota</taxon>
        <taxon>Haptista</taxon>
        <taxon>Haptophyta</taxon>
        <taxon>Prymnesiophyceae</taxon>
        <taxon>Prymnesiales</taxon>
        <taxon>Prymnesiaceae</taxon>
        <taxon>Haptolina</taxon>
    </lineage>
</organism>
<name>A0A7S2JGN5_9EUKA</name>
<evidence type="ECO:0000313" key="2">
    <source>
        <dbReference type="EMBL" id="CAD9545954.1"/>
    </source>
</evidence>
<feature type="region of interest" description="Disordered" evidence="1">
    <location>
        <begin position="1"/>
        <end position="53"/>
    </location>
</feature>
<dbReference type="AlphaFoldDB" id="A0A7S2JGN5"/>
<evidence type="ECO:0000256" key="1">
    <source>
        <dbReference type="SAM" id="MobiDB-lite"/>
    </source>
</evidence>
<feature type="compositionally biased region" description="Low complexity" evidence="1">
    <location>
        <begin position="32"/>
        <end position="53"/>
    </location>
</feature>
<sequence>MVLRSPRAVPRSRGRPSPYHRPELARYQTNPLRAAAAQRAEAAEAATQKAEAATQKAEAAEAVAAAVAAAVALEVPRPAATERRGALDAVEEDAAWRSSRAVAPSAPTTGSHLGRGILGLKGQGARGWVARGWVEHAVREQLGGRARASLAGDQAVWIGAAHQQGRLDRAVVLTQRALHPSGTLSGTWWCPT</sequence>
<accession>A0A7S2JGN5</accession>